<dbReference type="NCBIfam" id="NF004397">
    <property type="entry name" value="PRK05755.1"/>
    <property type="match status" value="1"/>
</dbReference>
<dbReference type="GO" id="GO:0003887">
    <property type="term" value="F:DNA-directed DNA polymerase activity"/>
    <property type="evidence" value="ECO:0007669"/>
    <property type="project" value="UniProtKB-EC"/>
</dbReference>
<comment type="function">
    <text evidence="17">In addition to polymerase activity, this DNA polymerase exhibits 3'-5' and 5'-3' exonuclease activity.</text>
</comment>
<dbReference type="InterPro" id="IPR002298">
    <property type="entry name" value="DNA_polymerase_A"/>
</dbReference>
<evidence type="ECO:0000256" key="14">
    <source>
        <dbReference type="ARBA" id="ARBA00023204"/>
    </source>
</evidence>
<dbReference type="CDD" id="cd09898">
    <property type="entry name" value="H3TH_53EXO"/>
    <property type="match status" value="1"/>
</dbReference>
<dbReference type="EC" id="2.7.7.7" evidence="3 16"/>
<evidence type="ECO:0000256" key="15">
    <source>
        <dbReference type="ARBA" id="ARBA00049244"/>
    </source>
</evidence>
<evidence type="ECO:0000256" key="2">
    <source>
        <dbReference type="ARBA" id="ARBA00011541"/>
    </source>
</evidence>
<evidence type="ECO:0000256" key="4">
    <source>
        <dbReference type="ARBA" id="ARBA00020311"/>
    </source>
</evidence>
<keyword evidence="5 17" id="KW-0808">Transferase</keyword>
<dbReference type="Pfam" id="PF01367">
    <property type="entry name" value="5_3_exonuc"/>
    <property type="match status" value="1"/>
</dbReference>
<keyword evidence="7 17" id="KW-0235">DNA replication</keyword>
<evidence type="ECO:0000256" key="12">
    <source>
        <dbReference type="ARBA" id="ARBA00022932"/>
    </source>
</evidence>
<dbReference type="PANTHER" id="PTHR10133">
    <property type="entry name" value="DNA POLYMERASE I"/>
    <property type="match status" value="1"/>
</dbReference>
<dbReference type="InterPro" id="IPR002421">
    <property type="entry name" value="5-3_exonuclease"/>
</dbReference>
<evidence type="ECO:0000256" key="3">
    <source>
        <dbReference type="ARBA" id="ARBA00012417"/>
    </source>
</evidence>
<dbReference type="PANTHER" id="PTHR10133:SF27">
    <property type="entry name" value="DNA POLYMERASE NU"/>
    <property type="match status" value="1"/>
</dbReference>
<evidence type="ECO:0000256" key="6">
    <source>
        <dbReference type="ARBA" id="ARBA00022695"/>
    </source>
</evidence>
<keyword evidence="10 17" id="KW-0378">Hydrolase</keyword>
<dbReference type="Pfam" id="PF02739">
    <property type="entry name" value="5_3_exonuc_N"/>
    <property type="match status" value="1"/>
</dbReference>
<keyword evidence="8" id="KW-0540">Nuclease</keyword>
<dbReference type="SMART" id="SM00475">
    <property type="entry name" value="53EXOc"/>
    <property type="match status" value="1"/>
</dbReference>
<comment type="catalytic activity">
    <reaction evidence="15 17">
        <text>DNA(n) + a 2'-deoxyribonucleoside 5'-triphosphate = DNA(n+1) + diphosphate</text>
        <dbReference type="Rhea" id="RHEA:22508"/>
        <dbReference type="Rhea" id="RHEA-COMP:17339"/>
        <dbReference type="Rhea" id="RHEA-COMP:17340"/>
        <dbReference type="ChEBI" id="CHEBI:33019"/>
        <dbReference type="ChEBI" id="CHEBI:61560"/>
        <dbReference type="ChEBI" id="CHEBI:173112"/>
        <dbReference type="EC" id="2.7.7.7"/>
    </reaction>
</comment>
<comment type="subunit">
    <text evidence="2">Single-chain monomer with multiple functions.</text>
</comment>
<dbReference type="InterPro" id="IPR020045">
    <property type="entry name" value="DNA_polI_H3TH"/>
</dbReference>
<dbReference type="CDD" id="cd08637">
    <property type="entry name" value="DNA_pol_A_pol_I_C"/>
    <property type="match status" value="1"/>
</dbReference>
<evidence type="ECO:0000256" key="10">
    <source>
        <dbReference type="ARBA" id="ARBA00022801"/>
    </source>
</evidence>
<dbReference type="SUPFAM" id="SSF47807">
    <property type="entry name" value="5' to 3' exonuclease, C-terminal subdomain"/>
    <property type="match status" value="1"/>
</dbReference>
<keyword evidence="9 17" id="KW-0227">DNA damage</keyword>
<dbReference type="Pfam" id="PF00476">
    <property type="entry name" value="DNA_pol_A"/>
    <property type="match status" value="1"/>
</dbReference>
<dbReference type="RefSeq" id="WP_192372254.1">
    <property type="nucleotide sequence ID" value="NZ_CAJHIV010000001.1"/>
</dbReference>
<comment type="similarity">
    <text evidence="1 17">Belongs to the DNA polymerase type-A family.</text>
</comment>
<keyword evidence="6 17" id="KW-0548">Nucleotidyltransferase</keyword>
<keyword evidence="23" id="KW-1185">Reference proteome</keyword>
<evidence type="ECO:0000313" key="22">
    <source>
        <dbReference type="EMBL" id="MBD9354391.1"/>
    </source>
</evidence>
<name>A0ABR9CUI8_9GAMM</name>
<evidence type="ECO:0000256" key="17">
    <source>
        <dbReference type="RuleBase" id="RU004460"/>
    </source>
</evidence>
<dbReference type="Gene3D" id="1.10.150.20">
    <property type="entry name" value="5' to 3' exonuclease, C-terminal subdomain"/>
    <property type="match status" value="2"/>
</dbReference>
<comment type="caution">
    <text evidence="22">The sequence shown here is derived from an EMBL/GenBank/DDBJ whole genome shotgun (WGS) entry which is preliminary data.</text>
</comment>
<dbReference type="InterPro" id="IPR008918">
    <property type="entry name" value="HhH2"/>
</dbReference>
<keyword evidence="12 17" id="KW-0239">DNA-directed DNA polymerase</keyword>
<sequence>MSDSAPNKLILVDGSSFLFRAFHAVPPLTNAQGEPTNAVYGVSNMLRKLINDYDTPYVTVVFDAPGKTFRNDLYDQYKAHRPPMPDDLRVQIAPLHDLIRSLGLPLIIEHGVEADDVLGSLAQNAARQGFEVIISTGDKDMAQLVNEQITLENTMTNTRMDIQGVQDKFGVKPEQIIDYLALMGDAVDNIPGVPKVGPKTAAKWLQEYDTLDNLIARADEIKGKIGDNLREALGQLPLSRELTTIRCDVALHYSLEDLKRKQPDIAALKNQLGHLGFSSWLKTLNGDSSTPSPAGEGGVRGKAKNDSSESSIQPSPAGENEPNATLARDYQTILSQADFDIWRAKLKQAELFAFDTETTSLNYSDAHIVGVSFAVDAGQAAYLPVAHDYPGVPTQLDRQAVLAALKPLLEDPNKAKLGQNLKYDAHVLANHGIALRGIQQDTMLESYVLNSTATKHNMDDLAKHYLGEDTIHFEDVAGKGAKQIGFAEVAIEQASEYAAEDADITLRLHQTLSKQLQQHPRLWALYKEIEVPLISVLARIEENGVLIDSAMLDQQSLELANRMIGIEQQAHDLAGSAFNLGSPKQIQEILYDRLNLPVLKKTPKGQPSTDESVLQELAVDYALPKLILDFRSMSKLKSTYTDKLPQQVNDRTGRVHTSYHQAVAATGRLSSSDPNLQNIPIRSEEGRKIRQAFIAPPGYKIVAADYSQIELRIMAHLSGDAGLLAAFSQGVDVHSATAAEVFEVELEQVTHDLRRSAKAINFGLIYGMSAFGLAQQLGLPRNQAQAYIDLYFSRYPGVKQYMDNTRELAKQQGYVETIFGRRLYLPEINSRNAAMRQYAERTAINAPMQGTAADIIKRAMLACDAWIGADNPDVKMIMQVHDELVFEVAEVRLTEHMETIRGIMSSAAALYVPLLVEVGSGENWDEAH</sequence>
<dbReference type="InterPro" id="IPR036397">
    <property type="entry name" value="RNaseH_sf"/>
</dbReference>
<evidence type="ECO:0000256" key="11">
    <source>
        <dbReference type="ARBA" id="ARBA00022839"/>
    </source>
</evidence>
<feature type="domain" description="DNA-directed DNA polymerase family A palm" evidence="21">
    <location>
        <begin position="686"/>
        <end position="892"/>
    </location>
</feature>
<dbReference type="InterPro" id="IPR012337">
    <property type="entry name" value="RNaseH-like_sf"/>
</dbReference>
<dbReference type="InterPro" id="IPR002562">
    <property type="entry name" value="3'-5'_exonuclease_dom"/>
</dbReference>
<accession>A0ABR9CUI8</accession>
<keyword evidence="13 17" id="KW-0238">DNA-binding</keyword>
<keyword evidence="11 17" id="KW-0269">Exonuclease</keyword>
<dbReference type="InterPro" id="IPR019760">
    <property type="entry name" value="DNA-dir_DNA_pol_A_CS"/>
</dbReference>
<dbReference type="Gene3D" id="3.30.420.10">
    <property type="entry name" value="Ribonuclease H-like superfamily/Ribonuclease H"/>
    <property type="match status" value="1"/>
</dbReference>
<dbReference type="PRINTS" id="PR00868">
    <property type="entry name" value="DNAPOLI"/>
</dbReference>
<evidence type="ECO:0000313" key="23">
    <source>
        <dbReference type="Proteomes" id="UP000652176"/>
    </source>
</evidence>
<dbReference type="SMART" id="SM00474">
    <property type="entry name" value="35EXOc"/>
    <property type="match status" value="1"/>
</dbReference>
<dbReference type="CDD" id="cd09859">
    <property type="entry name" value="PIN_53EXO"/>
    <property type="match status" value="1"/>
</dbReference>
<evidence type="ECO:0000256" key="16">
    <source>
        <dbReference type="NCBIfam" id="TIGR00593"/>
    </source>
</evidence>
<evidence type="ECO:0000256" key="8">
    <source>
        <dbReference type="ARBA" id="ARBA00022722"/>
    </source>
</evidence>
<feature type="domain" description="3'-5' exonuclease" evidence="19">
    <location>
        <begin position="330"/>
        <end position="517"/>
    </location>
</feature>
<evidence type="ECO:0000256" key="7">
    <source>
        <dbReference type="ARBA" id="ARBA00022705"/>
    </source>
</evidence>
<dbReference type="InterPro" id="IPR043502">
    <property type="entry name" value="DNA/RNA_pol_sf"/>
</dbReference>
<evidence type="ECO:0000256" key="9">
    <source>
        <dbReference type="ARBA" id="ARBA00022763"/>
    </source>
</evidence>
<protein>
    <recommendedName>
        <fullName evidence="4 16">DNA polymerase I</fullName>
        <ecNumber evidence="3 16">2.7.7.7</ecNumber>
    </recommendedName>
</protein>
<dbReference type="NCBIfam" id="TIGR00593">
    <property type="entry name" value="pola"/>
    <property type="match status" value="1"/>
</dbReference>
<dbReference type="Gene3D" id="3.40.50.1010">
    <property type="entry name" value="5'-nuclease"/>
    <property type="match status" value="1"/>
</dbReference>
<dbReference type="Gene3D" id="3.30.70.370">
    <property type="match status" value="1"/>
</dbReference>
<dbReference type="InterPro" id="IPR001098">
    <property type="entry name" value="DNA-dir_DNA_pol_A_palm_dom"/>
</dbReference>
<evidence type="ECO:0000256" key="5">
    <source>
        <dbReference type="ARBA" id="ARBA00022679"/>
    </source>
</evidence>
<dbReference type="SMART" id="SM00279">
    <property type="entry name" value="HhH2"/>
    <property type="match status" value="1"/>
</dbReference>
<feature type="region of interest" description="Disordered" evidence="18">
    <location>
        <begin position="286"/>
        <end position="324"/>
    </location>
</feature>
<dbReference type="Gene3D" id="1.20.1060.10">
    <property type="entry name" value="Taq DNA Polymerase, Chain T, domain 4"/>
    <property type="match status" value="1"/>
</dbReference>
<dbReference type="EMBL" id="JACXSS010000001">
    <property type="protein sequence ID" value="MBD9354391.1"/>
    <property type="molecule type" value="Genomic_DNA"/>
</dbReference>
<evidence type="ECO:0000256" key="1">
    <source>
        <dbReference type="ARBA" id="ARBA00007705"/>
    </source>
</evidence>
<evidence type="ECO:0000256" key="18">
    <source>
        <dbReference type="SAM" id="MobiDB-lite"/>
    </source>
</evidence>
<feature type="domain" description="5'-3' exonuclease" evidence="20">
    <location>
        <begin position="7"/>
        <end position="261"/>
    </location>
</feature>
<dbReference type="SUPFAM" id="SSF88723">
    <property type="entry name" value="PIN domain-like"/>
    <property type="match status" value="1"/>
</dbReference>
<reference evidence="22 23" key="1">
    <citation type="submission" date="2020-09" db="EMBL/GenBank/DDBJ databases">
        <title>Methylomonas albis sp. nov. and Methylomonas fluvii sp. nov.: Two cold-adapted methanotrophs from the River Elbe and an amended description of Methylovulum psychrotolerans strain Eb1.</title>
        <authorList>
            <person name="Bussmann I.K."/>
            <person name="Klings K.-W."/>
            <person name="Warnstedt J."/>
            <person name="Hoppert M."/>
            <person name="Saborowski A."/>
            <person name="Horn F."/>
            <person name="Liebner S."/>
        </authorList>
    </citation>
    <scope>NUCLEOTIDE SEQUENCE [LARGE SCALE GENOMIC DNA]</scope>
    <source>
        <strain evidence="22 23">EbA</strain>
    </source>
</reference>
<keyword evidence="14 17" id="KW-0234">DNA repair</keyword>
<evidence type="ECO:0000256" key="13">
    <source>
        <dbReference type="ARBA" id="ARBA00023125"/>
    </source>
</evidence>
<dbReference type="CDD" id="cd06139">
    <property type="entry name" value="DNA_polA_I_Ecoli_like_exo"/>
    <property type="match status" value="1"/>
</dbReference>
<dbReference type="Proteomes" id="UP000652176">
    <property type="component" value="Unassembled WGS sequence"/>
</dbReference>
<evidence type="ECO:0000259" key="20">
    <source>
        <dbReference type="SMART" id="SM00475"/>
    </source>
</evidence>
<dbReference type="InterPro" id="IPR029060">
    <property type="entry name" value="PIN-like_dom_sf"/>
</dbReference>
<evidence type="ECO:0000259" key="19">
    <source>
        <dbReference type="SMART" id="SM00474"/>
    </source>
</evidence>
<evidence type="ECO:0000259" key="21">
    <source>
        <dbReference type="SMART" id="SM00482"/>
    </source>
</evidence>
<dbReference type="SUPFAM" id="SSF53098">
    <property type="entry name" value="Ribonuclease H-like"/>
    <property type="match status" value="1"/>
</dbReference>
<dbReference type="Pfam" id="PF01612">
    <property type="entry name" value="DNA_pol_A_exo1"/>
    <property type="match status" value="1"/>
</dbReference>
<gene>
    <name evidence="17 22" type="primary">polA</name>
    <name evidence="22" type="ORF">IE877_00555</name>
</gene>
<dbReference type="InterPro" id="IPR018320">
    <property type="entry name" value="DNA_polymerase_1"/>
</dbReference>
<dbReference type="InterPro" id="IPR020046">
    <property type="entry name" value="5-3_exonucl_a-hlix_arch_N"/>
</dbReference>
<dbReference type="InterPro" id="IPR036279">
    <property type="entry name" value="5-3_exonuclease_C_sf"/>
</dbReference>
<dbReference type="SMART" id="SM00482">
    <property type="entry name" value="POLAc"/>
    <property type="match status" value="1"/>
</dbReference>
<dbReference type="SUPFAM" id="SSF56672">
    <property type="entry name" value="DNA/RNA polymerases"/>
    <property type="match status" value="1"/>
</dbReference>
<dbReference type="PROSITE" id="PS00447">
    <property type="entry name" value="DNA_POLYMERASE_A"/>
    <property type="match status" value="1"/>
</dbReference>
<organism evidence="22 23">
    <name type="scientific">Methylomonas albis</name>
    <dbReference type="NCBI Taxonomy" id="1854563"/>
    <lineage>
        <taxon>Bacteria</taxon>
        <taxon>Pseudomonadati</taxon>
        <taxon>Pseudomonadota</taxon>
        <taxon>Gammaproteobacteria</taxon>
        <taxon>Methylococcales</taxon>
        <taxon>Methylococcaceae</taxon>
        <taxon>Methylomonas</taxon>
    </lineage>
</organism>
<proteinExistence type="inferred from homology"/>